<proteinExistence type="predicted"/>
<feature type="compositionally biased region" description="Polar residues" evidence="1">
    <location>
        <begin position="176"/>
        <end position="209"/>
    </location>
</feature>
<keyword evidence="2" id="KW-1133">Transmembrane helix</keyword>
<evidence type="ECO:0000256" key="1">
    <source>
        <dbReference type="SAM" id="MobiDB-lite"/>
    </source>
</evidence>
<feature type="region of interest" description="Disordered" evidence="1">
    <location>
        <begin position="67"/>
        <end position="154"/>
    </location>
</feature>
<feature type="compositionally biased region" description="Low complexity" evidence="1">
    <location>
        <begin position="210"/>
        <end position="220"/>
    </location>
</feature>
<protein>
    <submittedName>
        <fullName evidence="3">Uncharacterized protein</fullName>
    </submittedName>
</protein>
<feature type="transmembrane region" description="Helical" evidence="2">
    <location>
        <begin position="21"/>
        <end position="46"/>
    </location>
</feature>
<feature type="region of interest" description="Disordered" evidence="1">
    <location>
        <begin position="315"/>
        <end position="380"/>
    </location>
</feature>
<evidence type="ECO:0000313" key="4">
    <source>
        <dbReference type="Proteomes" id="UP001215280"/>
    </source>
</evidence>
<feature type="compositionally biased region" description="Low complexity" evidence="1">
    <location>
        <begin position="246"/>
        <end position="263"/>
    </location>
</feature>
<comment type="caution">
    <text evidence="3">The sequence shown here is derived from an EMBL/GenBank/DDBJ whole genome shotgun (WGS) entry which is preliminary data.</text>
</comment>
<feature type="compositionally biased region" description="Basic and acidic residues" evidence="1">
    <location>
        <begin position="125"/>
        <end position="138"/>
    </location>
</feature>
<name>A0AAD7N9R0_9AGAR</name>
<feature type="compositionally biased region" description="Low complexity" evidence="1">
    <location>
        <begin position="141"/>
        <end position="154"/>
    </location>
</feature>
<keyword evidence="2" id="KW-0472">Membrane</keyword>
<reference evidence="3" key="1">
    <citation type="submission" date="2023-03" db="EMBL/GenBank/DDBJ databases">
        <title>Massive genome expansion in bonnet fungi (Mycena s.s.) driven by repeated elements and novel gene families across ecological guilds.</title>
        <authorList>
            <consortium name="Lawrence Berkeley National Laboratory"/>
            <person name="Harder C.B."/>
            <person name="Miyauchi S."/>
            <person name="Viragh M."/>
            <person name="Kuo A."/>
            <person name="Thoen E."/>
            <person name="Andreopoulos B."/>
            <person name="Lu D."/>
            <person name="Skrede I."/>
            <person name="Drula E."/>
            <person name="Henrissat B."/>
            <person name="Morin E."/>
            <person name="Kohler A."/>
            <person name="Barry K."/>
            <person name="LaButti K."/>
            <person name="Morin E."/>
            <person name="Salamov A."/>
            <person name="Lipzen A."/>
            <person name="Mereny Z."/>
            <person name="Hegedus B."/>
            <person name="Baldrian P."/>
            <person name="Stursova M."/>
            <person name="Weitz H."/>
            <person name="Taylor A."/>
            <person name="Grigoriev I.V."/>
            <person name="Nagy L.G."/>
            <person name="Martin F."/>
            <person name="Kauserud H."/>
        </authorList>
    </citation>
    <scope>NUCLEOTIDE SEQUENCE</scope>
    <source>
        <strain evidence="3">CBHHK188m</strain>
    </source>
</reference>
<sequence length="380" mass="41179">MNICYTPLSSSVSSMPTPERSLFVTLAAQAMSSVGFSVSLLAWLWLTLVPPPKLVLTEPILVDKKARRRSAPAALPSRKRDSLSPSVVSHDVPSLTSSPMRTRRVYFIDSPAPSPPSRPTNQIERTPHDSSDLLDKPLHCSSPMEISPTSSSSTLVHTYTAIAPQTLETCRESAIESDSSNNCSPRASLSSSHPPQTSGRNRRYSGTSVTDITPIITGPTDGKHRRSSLGFTPPWSFRRASGSKNPASASPATPSSGMASAGPMTAPSYFSRKTARRVSTPVPRTQPYAYPYYAQPPIEDDGYAAYLRGLPQFGSEGISRSPTTSDSEEKDKESLLFDRGRNRKVNDQAQAALGLGRRPPILRPQRSASESWAAGRKPRL</sequence>
<keyword evidence="4" id="KW-1185">Reference proteome</keyword>
<evidence type="ECO:0000256" key="2">
    <source>
        <dbReference type="SAM" id="Phobius"/>
    </source>
</evidence>
<organism evidence="3 4">
    <name type="scientific">Mycena maculata</name>
    <dbReference type="NCBI Taxonomy" id="230809"/>
    <lineage>
        <taxon>Eukaryota</taxon>
        <taxon>Fungi</taxon>
        <taxon>Dikarya</taxon>
        <taxon>Basidiomycota</taxon>
        <taxon>Agaricomycotina</taxon>
        <taxon>Agaricomycetes</taxon>
        <taxon>Agaricomycetidae</taxon>
        <taxon>Agaricales</taxon>
        <taxon>Marasmiineae</taxon>
        <taxon>Mycenaceae</taxon>
        <taxon>Mycena</taxon>
    </lineage>
</organism>
<dbReference type="EMBL" id="JARJLG010000079">
    <property type="protein sequence ID" value="KAJ7751224.1"/>
    <property type="molecule type" value="Genomic_DNA"/>
</dbReference>
<keyword evidence="2" id="KW-0812">Transmembrane</keyword>
<feature type="region of interest" description="Disordered" evidence="1">
    <location>
        <begin position="172"/>
        <end position="285"/>
    </location>
</feature>
<dbReference type="AlphaFoldDB" id="A0AAD7N9R0"/>
<evidence type="ECO:0000313" key="3">
    <source>
        <dbReference type="EMBL" id="KAJ7751224.1"/>
    </source>
</evidence>
<feature type="compositionally biased region" description="Basic and acidic residues" evidence="1">
    <location>
        <begin position="327"/>
        <end position="346"/>
    </location>
</feature>
<dbReference type="Proteomes" id="UP001215280">
    <property type="component" value="Unassembled WGS sequence"/>
</dbReference>
<gene>
    <name evidence="3" type="ORF">DFH07DRAFT_826581</name>
</gene>
<accession>A0AAD7N9R0</accession>